<dbReference type="InterPro" id="IPR036259">
    <property type="entry name" value="MFS_trans_sf"/>
</dbReference>
<evidence type="ECO:0000259" key="6">
    <source>
        <dbReference type="PROSITE" id="PS50850"/>
    </source>
</evidence>
<feature type="transmembrane region" description="Helical" evidence="5">
    <location>
        <begin position="163"/>
        <end position="183"/>
    </location>
</feature>
<dbReference type="RefSeq" id="WP_236090309.1">
    <property type="nucleotide sequence ID" value="NZ_JAKGSG010000044.1"/>
</dbReference>
<dbReference type="GO" id="GO:0005886">
    <property type="term" value="C:plasma membrane"/>
    <property type="evidence" value="ECO:0007669"/>
    <property type="project" value="UniProtKB-SubCell"/>
</dbReference>
<feature type="transmembrane region" description="Helical" evidence="5">
    <location>
        <begin position="12"/>
        <end position="31"/>
    </location>
</feature>
<dbReference type="EMBL" id="JAKGSG010000044">
    <property type="protein sequence ID" value="MCF4122509.1"/>
    <property type="molecule type" value="Genomic_DNA"/>
</dbReference>
<comment type="subcellular location">
    <subcellularLocation>
        <location evidence="1">Cell membrane</location>
        <topology evidence="1">Multi-pass membrane protein</topology>
    </subcellularLocation>
</comment>
<reference evidence="7" key="1">
    <citation type="submission" date="2022-01" db="EMBL/GenBank/DDBJ databases">
        <title>Antribacter sp. nov., isolated from Guizhou of China.</title>
        <authorList>
            <person name="Chengliang C."/>
            <person name="Ya Z."/>
        </authorList>
    </citation>
    <scope>NUCLEOTIDE SEQUENCE</scope>
    <source>
        <strain evidence="7">KLBMP 9083</strain>
    </source>
</reference>
<feature type="transmembrane region" description="Helical" evidence="5">
    <location>
        <begin position="138"/>
        <end position="157"/>
    </location>
</feature>
<dbReference type="GO" id="GO:0022857">
    <property type="term" value="F:transmembrane transporter activity"/>
    <property type="evidence" value="ECO:0007669"/>
    <property type="project" value="InterPro"/>
</dbReference>
<evidence type="ECO:0000256" key="4">
    <source>
        <dbReference type="ARBA" id="ARBA00023136"/>
    </source>
</evidence>
<dbReference type="SUPFAM" id="SSF103473">
    <property type="entry name" value="MFS general substrate transporter"/>
    <property type="match status" value="1"/>
</dbReference>
<dbReference type="PROSITE" id="PS50850">
    <property type="entry name" value="MFS"/>
    <property type="match status" value="1"/>
</dbReference>
<keyword evidence="2 5" id="KW-0812">Transmembrane</keyword>
<gene>
    <name evidence="7" type="ORF">L1785_16145</name>
</gene>
<dbReference type="InterPro" id="IPR051788">
    <property type="entry name" value="MFS_Transporter"/>
</dbReference>
<dbReference type="InterPro" id="IPR020846">
    <property type="entry name" value="MFS_dom"/>
</dbReference>
<evidence type="ECO:0000256" key="2">
    <source>
        <dbReference type="ARBA" id="ARBA00022692"/>
    </source>
</evidence>
<feature type="domain" description="Major facilitator superfamily (MFS) profile" evidence="6">
    <location>
        <begin position="235"/>
        <end position="415"/>
    </location>
</feature>
<feature type="transmembrane region" description="Helical" evidence="5">
    <location>
        <begin position="391"/>
        <end position="410"/>
    </location>
</feature>
<keyword evidence="3 5" id="KW-1133">Transmembrane helix</keyword>
<sequence length="415" mass="42041">MDLTTLRPARAAVAAAFFAQGFVYITLTTRLPRFQKLWDLDEVTLSLLLLMMVLLAGLGSVVTEPAARRLGSATTLRVGLVLAGVAMPVVVLAPTAGVFVGALATYGIALGVIDAASNMQAVAIEHRYGRPVLPSTHGYWTLGGVLAAAVALLTGGLPPGTGAIAAVVPLAVAFAPFLARVVPDGTTADAAMRPGAAHPATDAAPATDAKPATAIATTTDDATGPASAGVPWRPILLVGLGLMVFYTVDTAATSWGPTYLVRSFDLPLGLVALATFPYLVATMIARLSGDRLVMRFGVVPVLRAGAVVAFAALVTVVAAPSWPVAVAGFTALGAGMAVVAPLSFSAAARIAGGGRDRVDAVIARFNQFNYAGALVGSVVTGLVGADSLRVGFALPAVLVLALLPLARAFASTPRS</sequence>
<feature type="transmembrane region" description="Helical" evidence="5">
    <location>
        <begin position="301"/>
        <end position="319"/>
    </location>
</feature>
<evidence type="ECO:0000256" key="5">
    <source>
        <dbReference type="SAM" id="Phobius"/>
    </source>
</evidence>
<feature type="transmembrane region" description="Helical" evidence="5">
    <location>
        <begin position="268"/>
        <end position="289"/>
    </location>
</feature>
<feature type="transmembrane region" description="Helical" evidence="5">
    <location>
        <begin position="74"/>
        <end position="93"/>
    </location>
</feature>
<dbReference type="PANTHER" id="PTHR23514:SF13">
    <property type="entry name" value="INNER MEMBRANE PROTEIN YBJJ"/>
    <property type="match status" value="1"/>
</dbReference>
<accession>A0AA41QFI2</accession>
<dbReference type="AlphaFoldDB" id="A0AA41QFI2"/>
<evidence type="ECO:0000256" key="1">
    <source>
        <dbReference type="ARBA" id="ARBA00004651"/>
    </source>
</evidence>
<proteinExistence type="predicted"/>
<protein>
    <submittedName>
        <fullName evidence="7">MFS transporter</fullName>
    </submittedName>
</protein>
<dbReference type="Proteomes" id="UP001165405">
    <property type="component" value="Unassembled WGS sequence"/>
</dbReference>
<feature type="transmembrane region" description="Helical" evidence="5">
    <location>
        <begin position="368"/>
        <end position="385"/>
    </location>
</feature>
<feature type="transmembrane region" description="Helical" evidence="5">
    <location>
        <begin position="99"/>
        <end position="117"/>
    </location>
</feature>
<organism evidence="7 8">
    <name type="scientific">Antribacter soli</name>
    <dbReference type="NCBI Taxonomy" id="2910976"/>
    <lineage>
        <taxon>Bacteria</taxon>
        <taxon>Bacillati</taxon>
        <taxon>Actinomycetota</taxon>
        <taxon>Actinomycetes</taxon>
        <taxon>Micrococcales</taxon>
        <taxon>Promicromonosporaceae</taxon>
        <taxon>Antribacter</taxon>
    </lineage>
</organism>
<dbReference type="PANTHER" id="PTHR23514">
    <property type="entry name" value="BYPASS OF STOP CODON PROTEIN 6"/>
    <property type="match status" value="1"/>
</dbReference>
<keyword evidence="4 5" id="KW-0472">Membrane</keyword>
<comment type="caution">
    <text evidence="7">The sequence shown here is derived from an EMBL/GenBank/DDBJ whole genome shotgun (WGS) entry which is preliminary data.</text>
</comment>
<evidence type="ECO:0000256" key="3">
    <source>
        <dbReference type="ARBA" id="ARBA00022989"/>
    </source>
</evidence>
<feature type="transmembrane region" description="Helical" evidence="5">
    <location>
        <begin position="43"/>
        <end position="62"/>
    </location>
</feature>
<evidence type="ECO:0000313" key="7">
    <source>
        <dbReference type="EMBL" id="MCF4122509.1"/>
    </source>
</evidence>
<keyword evidence="8" id="KW-1185">Reference proteome</keyword>
<name>A0AA41QFI2_9MICO</name>
<feature type="transmembrane region" description="Helical" evidence="5">
    <location>
        <begin position="325"/>
        <end position="347"/>
    </location>
</feature>
<evidence type="ECO:0000313" key="8">
    <source>
        <dbReference type="Proteomes" id="UP001165405"/>
    </source>
</evidence>
<feature type="transmembrane region" description="Helical" evidence="5">
    <location>
        <begin position="235"/>
        <end position="256"/>
    </location>
</feature>
<dbReference type="Gene3D" id="1.20.1250.20">
    <property type="entry name" value="MFS general substrate transporter like domains"/>
    <property type="match status" value="2"/>
</dbReference>